<dbReference type="RefSeq" id="WP_011472775.1">
    <property type="nucleotide sequence ID" value="NC_007925.1"/>
</dbReference>
<organism evidence="7">
    <name type="scientific">Rhodopseudomonas palustris (strain BisB18)</name>
    <dbReference type="NCBI Taxonomy" id="316056"/>
    <lineage>
        <taxon>Bacteria</taxon>
        <taxon>Pseudomonadati</taxon>
        <taxon>Pseudomonadota</taxon>
        <taxon>Alphaproteobacteria</taxon>
        <taxon>Hyphomicrobiales</taxon>
        <taxon>Nitrobacteraceae</taxon>
        <taxon>Rhodopseudomonas</taxon>
    </lineage>
</organism>
<dbReference type="InterPro" id="IPR005119">
    <property type="entry name" value="LysR_subst-bd"/>
</dbReference>
<dbReference type="HOGENOM" id="CLU_039613_35_0_5"/>
<sequence>MSDALTLDQIQLLLAVVDHGSFSGAARKLNRAQSAVTYGIQKLEAQLGVALFDRSSYRPSLTEAGRALLPRARRIVDETAALRDQAQGLAGGLEAELTLVIDAMFPMPRLVEALRAFTAKFPTVPPRIYVQSMGAGTEFVLNGTCMIGLLSMVFSDTAGLQHVPLLTVQLLPVVAQDHPLAQLDGPIPTDVIRRHLQLVLTDRSALTEGRDYGVLSSQTWRVADLGTKHAMLLAGLGWGSMPTHLVADDVRDGRLKVIHPAEFDARTAHLVMGAAHLASRPLGPAALWMMRHFFETAAEEAGGATQ</sequence>
<protein>
    <submittedName>
        <fullName evidence="7">Transcriptional regulator, LysR family</fullName>
    </submittedName>
</protein>
<dbReference type="GO" id="GO:0000976">
    <property type="term" value="F:transcription cis-regulatory region binding"/>
    <property type="evidence" value="ECO:0007669"/>
    <property type="project" value="TreeGrafter"/>
</dbReference>
<proteinExistence type="inferred from homology"/>
<evidence type="ECO:0000313" key="7">
    <source>
        <dbReference type="EMBL" id="ABD87878.1"/>
    </source>
</evidence>
<dbReference type="GO" id="GO:0003700">
    <property type="term" value="F:DNA-binding transcription factor activity"/>
    <property type="evidence" value="ECO:0007669"/>
    <property type="project" value="InterPro"/>
</dbReference>
<accession>Q215Q8</accession>
<dbReference type="AlphaFoldDB" id="Q215Q8"/>
<dbReference type="KEGG" id="rpc:RPC_2324"/>
<dbReference type="FunFam" id="1.10.10.10:FF:000001">
    <property type="entry name" value="LysR family transcriptional regulator"/>
    <property type="match status" value="1"/>
</dbReference>
<evidence type="ECO:0000256" key="1">
    <source>
        <dbReference type="ARBA" id="ARBA00003502"/>
    </source>
</evidence>
<dbReference type="InterPro" id="IPR036388">
    <property type="entry name" value="WH-like_DNA-bd_sf"/>
</dbReference>
<dbReference type="InterPro" id="IPR036390">
    <property type="entry name" value="WH_DNA-bd_sf"/>
</dbReference>
<dbReference type="PRINTS" id="PR00039">
    <property type="entry name" value="HTHLYSR"/>
</dbReference>
<evidence type="ECO:0000256" key="3">
    <source>
        <dbReference type="ARBA" id="ARBA00023015"/>
    </source>
</evidence>
<evidence type="ECO:0000256" key="4">
    <source>
        <dbReference type="ARBA" id="ARBA00023125"/>
    </source>
</evidence>
<evidence type="ECO:0000259" key="6">
    <source>
        <dbReference type="PROSITE" id="PS50931"/>
    </source>
</evidence>
<dbReference type="eggNOG" id="COG0583">
    <property type="taxonomic scope" value="Bacteria"/>
</dbReference>
<keyword evidence="4" id="KW-0238">DNA-binding</keyword>
<name>Q215Q8_RHOPB</name>
<dbReference type="SUPFAM" id="SSF53850">
    <property type="entry name" value="Periplasmic binding protein-like II"/>
    <property type="match status" value="1"/>
</dbReference>
<feature type="domain" description="HTH lysR-type" evidence="6">
    <location>
        <begin position="5"/>
        <end position="62"/>
    </location>
</feature>
<comment type="similarity">
    <text evidence="2">Belongs to the LysR transcriptional regulatory family.</text>
</comment>
<dbReference type="Pfam" id="PF03466">
    <property type="entry name" value="LysR_substrate"/>
    <property type="match status" value="1"/>
</dbReference>
<dbReference type="PANTHER" id="PTHR30126">
    <property type="entry name" value="HTH-TYPE TRANSCRIPTIONAL REGULATOR"/>
    <property type="match status" value="1"/>
</dbReference>
<evidence type="ECO:0000256" key="2">
    <source>
        <dbReference type="ARBA" id="ARBA00009437"/>
    </source>
</evidence>
<dbReference type="Gene3D" id="1.10.10.10">
    <property type="entry name" value="Winged helix-like DNA-binding domain superfamily/Winged helix DNA-binding domain"/>
    <property type="match status" value="1"/>
</dbReference>
<dbReference type="Gene3D" id="3.40.190.290">
    <property type="match status" value="1"/>
</dbReference>
<dbReference type="STRING" id="316056.RPC_2324"/>
<dbReference type="EMBL" id="CP000301">
    <property type="protein sequence ID" value="ABD87878.1"/>
    <property type="molecule type" value="Genomic_DNA"/>
</dbReference>
<dbReference type="InterPro" id="IPR000847">
    <property type="entry name" value="LysR_HTH_N"/>
</dbReference>
<reference evidence="7" key="1">
    <citation type="submission" date="2006-03" db="EMBL/GenBank/DDBJ databases">
        <title>Complete sequence of Rhodopseudomonas palustris BisB18.</title>
        <authorList>
            <consortium name="US DOE Joint Genome Institute"/>
            <person name="Copeland A."/>
            <person name="Lucas S."/>
            <person name="Lapidus A."/>
            <person name="Barry K."/>
            <person name="Detter J.C."/>
            <person name="Glavina del Rio T."/>
            <person name="Hammon N."/>
            <person name="Israni S."/>
            <person name="Dalin E."/>
            <person name="Tice H."/>
            <person name="Pitluck S."/>
            <person name="Chain P."/>
            <person name="Malfatti S."/>
            <person name="Shin M."/>
            <person name="Vergez L."/>
            <person name="Schmutz J."/>
            <person name="Larimer F."/>
            <person name="Land M."/>
            <person name="Hauser L."/>
            <person name="Pelletier D.A."/>
            <person name="Kyrpides N."/>
            <person name="Anderson I."/>
            <person name="Oda Y."/>
            <person name="Harwood C.S."/>
            <person name="Richardson P."/>
        </authorList>
    </citation>
    <scope>NUCLEOTIDE SEQUENCE [LARGE SCALE GENOMIC DNA]</scope>
    <source>
        <strain evidence="7">BisB18</strain>
    </source>
</reference>
<dbReference type="PROSITE" id="PS50931">
    <property type="entry name" value="HTH_LYSR"/>
    <property type="match status" value="1"/>
</dbReference>
<dbReference type="Pfam" id="PF00126">
    <property type="entry name" value="HTH_1"/>
    <property type="match status" value="1"/>
</dbReference>
<dbReference type="PANTHER" id="PTHR30126:SF91">
    <property type="entry name" value="LYSR FAMILY TRANSCRIPTIONAL REGULATOR"/>
    <property type="match status" value="1"/>
</dbReference>
<keyword evidence="3" id="KW-0805">Transcription regulation</keyword>
<evidence type="ECO:0000256" key="5">
    <source>
        <dbReference type="ARBA" id="ARBA00023163"/>
    </source>
</evidence>
<keyword evidence="5" id="KW-0804">Transcription</keyword>
<comment type="function">
    <text evidence="1">NodD regulates the expression of the nodABCFE genes which encode other nodulation proteins. NodD is also a negative regulator of its own expression. Binds flavonoids as inducers.</text>
</comment>
<dbReference type="SUPFAM" id="SSF46785">
    <property type="entry name" value="Winged helix' DNA-binding domain"/>
    <property type="match status" value="1"/>
</dbReference>
<gene>
    <name evidence="7" type="ordered locus">RPC_2324</name>
</gene>